<dbReference type="Gene3D" id="3.40.710.10">
    <property type="entry name" value="DD-peptidase/beta-lactamase superfamily"/>
    <property type="match status" value="1"/>
</dbReference>
<comment type="caution">
    <text evidence="3">The sequence shown here is derived from an EMBL/GenBank/DDBJ whole genome shotgun (WGS) entry which is preliminary data.</text>
</comment>
<dbReference type="Pfam" id="PF13354">
    <property type="entry name" value="Beta-lactamase2"/>
    <property type="match status" value="1"/>
</dbReference>
<dbReference type="PANTHER" id="PTHR35333">
    <property type="entry name" value="BETA-LACTAMASE"/>
    <property type="match status" value="1"/>
</dbReference>
<accession>A0A3D9ZVL1</accession>
<keyword evidence="4" id="KW-1185">Reference proteome</keyword>
<dbReference type="InterPro" id="IPR045155">
    <property type="entry name" value="Beta-lactam_cat"/>
</dbReference>
<dbReference type="GO" id="GO:0046677">
    <property type="term" value="P:response to antibiotic"/>
    <property type="evidence" value="ECO:0007669"/>
    <property type="project" value="InterPro"/>
</dbReference>
<sequence>MLTLVGGGAGCVPRQPGTTEPPAAAPTLSPTPSPTPDYLGMARAKVSAYLAELGNGQVTLAVRDRRSDLALTVGGTRFPTASIVKVDILAALLLRAQGRHEELTDSDRRNAKRMITLSDNDAATTLFHRIGGKSGLATANRTFGLKQTTPNSSWGRTTTTAADQIRLLAAIADEDGPLDEDGRSYLFDLMSQVDAGQDWGVPAAAGPRATAVYVKNGWDNISADGGRWQVNTIGRIVEPGRDWLVAVLSHGHQTQSAGIRMIEAAARFTLGELRKIPLQPT</sequence>
<evidence type="ECO:0000256" key="1">
    <source>
        <dbReference type="SAM" id="MobiDB-lite"/>
    </source>
</evidence>
<feature type="compositionally biased region" description="Gly residues" evidence="1">
    <location>
        <begin position="1"/>
        <end position="10"/>
    </location>
</feature>
<dbReference type="GO" id="GO:0008800">
    <property type="term" value="F:beta-lactamase activity"/>
    <property type="evidence" value="ECO:0007669"/>
    <property type="project" value="InterPro"/>
</dbReference>
<dbReference type="AlphaFoldDB" id="A0A3D9ZVL1"/>
<gene>
    <name evidence="3" type="ORF">DFJ67_7302</name>
</gene>
<evidence type="ECO:0000259" key="2">
    <source>
        <dbReference type="Pfam" id="PF13354"/>
    </source>
</evidence>
<feature type="region of interest" description="Disordered" evidence="1">
    <location>
        <begin position="1"/>
        <end position="35"/>
    </location>
</feature>
<dbReference type="InterPro" id="IPR000871">
    <property type="entry name" value="Beta-lactam_class-A"/>
</dbReference>
<dbReference type="PANTHER" id="PTHR35333:SF3">
    <property type="entry name" value="BETA-LACTAMASE-TYPE TRANSPEPTIDASE FOLD CONTAINING PROTEIN"/>
    <property type="match status" value="1"/>
</dbReference>
<dbReference type="Proteomes" id="UP000256913">
    <property type="component" value="Unassembled WGS sequence"/>
</dbReference>
<name>A0A3D9ZVL1_9ACTN</name>
<dbReference type="GO" id="GO:0030655">
    <property type="term" value="P:beta-lactam antibiotic catabolic process"/>
    <property type="evidence" value="ECO:0007669"/>
    <property type="project" value="InterPro"/>
</dbReference>
<dbReference type="InterPro" id="IPR012338">
    <property type="entry name" value="Beta-lactam/transpept-like"/>
</dbReference>
<evidence type="ECO:0000313" key="3">
    <source>
        <dbReference type="EMBL" id="REG01222.1"/>
    </source>
</evidence>
<proteinExistence type="predicted"/>
<dbReference type="SUPFAM" id="SSF56601">
    <property type="entry name" value="beta-lactamase/transpeptidase-like"/>
    <property type="match status" value="1"/>
</dbReference>
<protein>
    <submittedName>
        <fullName evidence="3">Beta-lactamase class A</fullName>
    </submittedName>
</protein>
<dbReference type="EMBL" id="QUMQ01000001">
    <property type="protein sequence ID" value="REG01222.1"/>
    <property type="molecule type" value="Genomic_DNA"/>
</dbReference>
<feature type="domain" description="Beta-lactamase class A catalytic" evidence="2">
    <location>
        <begin position="111"/>
        <end position="227"/>
    </location>
</feature>
<reference evidence="3 4" key="1">
    <citation type="submission" date="2018-08" db="EMBL/GenBank/DDBJ databases">
        <title>Sequencing the genomes of 1000 actinobacteria strains.</title>
        <authorList>
            <person name="Klenk H.-P."/>
        </authorList>
    </citation>
    <scope>NUCLEOTIDE SEQUENCE [LARGE SCALE GENOMIC DNA]</scope>
    <source>
        <strain evidence="3 4">DSM 44099</strain>
    </source>
</reference>
<organism evidence="3 4">
    <name type="scientific">Asanoa ferruginea</name>
    <dbReference type="NCBI Taxonomy" id="53367"/>
    <lineage>
        <taxon>Bacteria</taxon>
        <taxon>Bacillati</taxon>
        <taxon>Actinomycetota</taxon>
        <taxon>Actinomycetes</taxon>
        <taxon>Micromonosporales</taxon>
        <taxon>Micromonosporaceae</taxon>
        <taxon>Asanoa</taxon>
    </lineage>
</organism>
<evidence type="ECO:0000313" key="4">
    <source>
        <dbReference type="Proteomes" id="UP000256913"/>
    </source>
</evidence>
<feature type="compositionally biased region" description="Low complexity" evidence="1">
    <location>
        <begin position="16"/>
        <end position="28"/>
    </location>
</feature>